<keyword evidence="1 4" id="KW-0732">Signal</keyword>
<evidence type="ECO:0000256" key="4">
    <source>
        <dbReference type="SAM" id="SignalP"/>
    </source>
</evidence>
<name>A0A6F9DJN6_9ASCI</name>
<dbReference type="Gene3D" id="1.10.238.10">
    <property type="entry name" value="EF-hand"/>
    <property type="match status" value="1"/>
</dbReference>
<feature type="domain" description="EF-hand" evidence="5">
    <location>
        <begin position="102"/>
        <end position="134"/>
    </location>
</feature>
<accession>A0A6F9DJN6</accession>
<dbReference type="PANTHER" id="PTHR23104:SF17">
    <property type="entry name" value="EF-HAND DOMAIN-CONTAINING PROTEIN"/>
    <property type="match status" value="1"/>
</dbReference>
<dbReference type="PROSITE" id="PS00018">
    <property type="entry name" value="EF_HAND_1"/>
    <property type="match status" value="1"/>
</dbReference>
<feature type="chain" id="PRO_5026233252" evidence="4">
    <location>
        <begin position="20"/>
        <end position="134"/>
    </location>
</feature>
<dbReference type="EMBL" id="LR787822">
    <property type="protein sequence ID" value="CAB3263684.1"/>
    <property type="molecule type" value="mRNA"/>
</dbReference>
<sequence>MSQKQGRLFILLSISLAFANDDFKSQMDPSTEHNKAHLKEDLSGIIDKNPEDMNPVELQFHYFRQHDYDNDEKLDGNELAADFIQLHVKNAENVDLVVDDRLIIDHVDGLMKQTDQNGDGYVDFHEYKMYINNL</sequence>
<feature type="signal peptide" evidence="4">
    <location>
        <begin position="1"/>
        <end position="19"/>
    </location>
</feature>
<organism evidence="6">
    <name type="scientific">Phallusia mammillata</name>
    <dbReference type="NCBI Taxonomy" id="59560"/>
    <lineage>
        <taxon>Eukaryota</taxon>
        <taxon>Metazoa</taxon>
        <taxon>Chordata</taxon>
        <taxon>Tunicata</taxon>
        <taxon>Ascidiacea</taxon>
        <taxon>Phlebobranchia</taxon>
        <taxon>Ascidiidae</taxon>
        <taxon>Phallusia</taxon>
    </lineage>
</organism>
<dbReference type="AlphaFoldDB" id="A0A6F9DJN6"/>
<gene>
    <name evidence="6" type="primary">Mcfd2-001</name>
</gene>
<evidence type="ECO:0000256" key="3">
    <source>
        <dbReference type="ARBA" id="ARBA00022837"/>
    </source>
</evidence>
<evidence type="ECO:0000256" key="2">
    <source>
        <dbReference type="ARBA" id="ARBA00022737"/>
    </source>
</evidence>
<proteinExistence type="evidence at transcript level"/>
<keyword evidence="3" id="KW-0106">Calcium</keyword>
<evidence type="ECO:0000256" key="1">
    <source>
        <dbReference type="ARBA" id="ARBA00022729"/>
    </source>
</evidence>
<dbReference type="PROSITE" id="PS50222">
    <property type="entry name" value="EF_HAND_2"/>
    <property type="match status" value="1"/>
</dbReference>
<evidence type="ECO:0000313" key="6">
    <source>
        <dbReference type="EMBL" id="CAB3263684.1"/>
    </source>
</evidence>
<protein>
    <submittedName>
        <fullName evidence="6">Multiple coagulation factor deficiency protein 2 homolog</fullName>
    </submittedName>
</protein>
<dbReference type="InterPro" id="IPR018247">
    <property type="entry name" value="EF_Hand_1_Ca_BS"/>
</dbReference>
<evidence type="ECO:0000259" key="5">
    <source>
        <dbReference type="PROSITE" id="PS50222"/>
    </source>
</evidence>
<dbReference type="InterPro" id="IPR002048">
    <property type="entry name" value="EF_hand_dom"/>
</dbReference>
<dbReference type="SUPFAM" id="SSF47473">
    <property type="entry name" value="EF-hand"/>
    <property type="match status" value="1"/>
</dbReference>
<dbReference type="InterPro" id="IPR011992">
    <property type="entry name" value="EF-hand-dom_pair"/>
</dbReference>
<dbReference type="PANTHER" id="PTHR23104">
    <property type="entry name" value="MULTIPLE COAGULATION FACTOR DEFICIENCY PROTEIN 2 NEURAL STEM CELL DERIVED NEURONAL SURVIVAL PROTEIN"/>
    <property type="match status" value="1"/>
</dbReference>
<keyword evidence="2" id="KW-0677">Repeat</keyword>
<dbReference type="InterPro" id="IPR052110">
    <property type="entry name" value="MCFD2-like"/>
</dbReference>
<dbReference type="GO" id="GO:0005509">
    <property type="term" value="F:calcium ion binding"/>
    <property type="evidence" value="ECO:0007669"/>
    <property type="project" value="InterPro"/>
</dbReference>
<reference evidence="6" key="1">
    <citation type="submission" date="2020-04" db="EMBL/GenBank/DDBJ databases">
        <authorList>
            <person name="Neveu A P."/>
        </authorList>
    </citation>
    <scope>NUCLEOTIDE SEQUENCE</scope>
    <source>
        <tissue evidence="6">Whole embryo</tissue>
    </source>
</reference>